<keyword evidence="2" id="KW-1185">Reference proteome</keyword>
<accession>A0A2N7UEE3</accession>
<dbReference type="RefSeq" id="WP_102651469.1">
    <property type="nucleotide sequence ID" value="NZ_PNRF01000001.1"/>
</dbReference>
<gene>
    <name evidence="1" type="ORF">C1H69_00555</name>
</gene>
<dbReference type="OrthoDB" id="2086168at2"/>
<comment type="caution">
    <text evidence="1">The sequence shown here is derived from an EMBL/GenBank/DDBJ whole genome shotgun (WGS) entry which is preliminary data.</text>
</comment>
<dbReference type="AlphaFoldDB" id="A0A2N7UEE3"/>
<reference evidence="1 2" key="1">
    <citation type="submission" date="2018-01" db="EMBL/GenBank/DDBJ databases">
        <title>Halomonas endophytica sp. nov., isolated from storage liquid in the stems of Populus euphratica.</title>
        <authorList>
            <person name="Chen C."/>
        </authorList>
    </citation>
    <scope>NUCLEOTIDE SEQUENCE [LARGE SCALE GENOMIC DNA]</scope>
    <source>
        <strain evidence="1 2">MC28</strain>
    </source>
</reference>
<protein>
    <submittedName>
        <fullName evidence="1">Uncharacterized protein</fullName>
    </submittedName>
</protein>
<evidence type="ECO:0000313" key="2">
    <source>
        <dbReference type="Proteomes" id="UP000235803"/>
    </source>
</evidence>
<proteinExistence type="predicted"/>
<name>A0A2N7UEE3_9GAMM</name>
<organism evidence="1 2">
    <name type="scientific">Billgrantia endophytica</name>
    <dbReference type="NCBI Taxonomy" id="2033802"/>
    <lineage>
        <taxon>Bacteria</taxon>
        <taxon>Pseudomonadati</taxon>
        <taxon>Pseudomonadota</taxon>
        <taxon>Gammaproteobacteria</taxon>
        <taxon>Oceanospirillales</taxon>
        <taxon>Halomonadaceae</taxon>
        <taxon>Billgrantia</taxon>
    </lineage>
</organism>
<dbReference type="EMBL" id="PNRF01000001">
    <property type="protein sequence ID" value="PMR78790.1"/>
    <property type="molecule type" value="Genomic_DNA"/>
</dbReference>
<sequence length="102" mass="11093">MCGLCGLLDGGAHWGDPLTGSGRPARQQRLRRLQALNRILSHYRLTLSDFHGSGFLLASATGKQVMVANLDDLWHRVEALCGRHPDPLSAELLAHLAEEASP</sequence>
<dbReference type="Proteomes" id="UP000235803">
    <property type="component" value="Unassembled WGS sequence"/>
</dbReference>
<evidence type="ECO:0000313" key="1">
    <source>
        <dbReference type="EMBL" id="PMR78790.1"/>
    </source>
</evidence>